<organism evidence="5 6">
    <name type="scientific">Nocardia vinacea</name>
    <dbReference type="NCBI Taxonomy" id="96468"/>
    <lineage>
        <taxon>Bacteria</taxon>
        <taxon>Bacillati</taxon>
        <taxon>Actinomycetota</taxon>
        <taxon>Actinomycetes</taxon>
        <taxon>Mycobacteriales</taxon>
        <taxon>Nocardiaceae</taxon>
        <taxon>Nocardia</taxon>
    </lineage>
</organism>
<keyword evidence="3" id="KW-0067">ATP-binding</keyword>
<feature type="domain" description="Carboxyltransferase" evidence="4">
    <location>
        <begin position="9"/>
        <end position="211"/>
    </location>
</feature>
<dbReference type="Gene3D" id="3.30.1360.40">
    <property type="match status" value="1"/>
</dbReference>
<dbReference type="PANTHER" id="PTHR34698:SF2">
    <property type="entry name" value="5-OXOPROLINASE SUBUNIT B"/>
    <property type="match status" value="1"/>
</dbReference>
<evidence type="ECO:0000259" key="4">
    <source>
        <dbReference type="SMART" id="SM00796"/>
    </source>
</evidence>
<evidence type="ECO:0000256" key="3">
    <source>
        <dbReference type="ARBA" id="ARBA00022840"/>
    </source>
</evidence>
<dbReference type="Pfam" id="PF02682">
    <property type="entry name" value="CT_C_D"/>
    <property type="match status" value="1"/>
</dbReference>
<sequence length="236" mass="24969">MSGLAGVAFQVAACGDSAVRVTAQGADREECWRAVHAIAAAIDTDADRFAITGVIPTYDAVLIEFDCAASTHDGIRQLIANLVRESVAPTPRPARHFDIPVVYGSEYGPDLDDVADQLGLSPAEVIHVHGSSPLTMRCFGSPGGAPMLDGPAFPRPVPRRVVPRPHVPAGAVAVAGRQAVVSARPAPGGWRVIGRTPRTMVDPTTEPLSAFRPGDTFRFRAIAAHEWSRFEGVLHG</sequence>
<name>A0ABZ1YMU2_9NOCA</name>
<keyword evidence="6" id="KW-1185">Reference proteome</keyword>
<dbReference type="PANTHER" id="PTHR34698">
    <property type="entry name" value="5-OXOPROLINASE SUBUNIT B"/>
    <property type="match status" value="1"/>
</dbReference>
<dbReference type="InterPro" id="IPR010016">
    <property type="entry name" value="PxpB"/>
</dbReference>
<accession>A0ABZ1YMU2</accession>
<evidence type="ECO:0000256" key="1">
    <source>
        <dbReference type="ARBA" id="ARBA00022741"/>
    </source>
</evidence>
<dbReference type="InterPro" id="IPR003833">
    <property type="entry name" value="CT_C_D"/>
</dbReference>
<dbReference type="GO" id="GO:0016787">
    <property type="term" value="F:hydrolase activity"/>
    <property type="evidence" value="ECO:0007669"/>
    <property type="project" value="UniProtKB-KW"/>
</dbReference>
<dbReference type="SMART" id="SM00796">
    <property type="entry name" value="AHS1"/>
    <property type="match status" value="1"/>
</dbReference>
<keyword evidence="2 5" id="KW-0378">Hydrolase</keyword>
<evidence type="ECO:0000313" key="5">
    <source>
        <dbReference type="EMBL" id="WUV44549.1"/>
    </source>
</evidence>
<proteinExistence type="predicted"/>
<dbReference type="Gene3D" id="2.40.100.10">
    <property type="entry name" value="Cyclophilin-like"/>
    <property type="match status" value="1"/>
</dbReference>
<dbReference type="SUPFAM" id="SSF50891">
    <property type="entry name" value="Cyclophilin-like"/>
    <property type="match status" value="1"/>
</dbReference>
<evidence type="ECO:0000256" key="2">
    <source>
        <dbReference type="ARBA" id="ARBA00022801"/>
    </source>
</evidence>
<dbReference type="SUPFAM" id="SSF160467">
    <property type="entry name" value="PH0987 N-terminal domain-like"/>
    <property type="match status" value="1"/>
</dbReference>
<dbReference type="InterPro" id="IPR029000">
    <property type="entry name" value="Cyclophilin-like_dom_sf"/>
</dbReference>
<gene>
    <name evidence="5" type="ORF">OG563_36075</name>
</gene>
<protein>
    <submittedName>
        <fullName evidence="5">Allophanate hydrolase subunit 1</fullName>
    </submittedName>
</protein>
<dbReference type="EMBL" id="CP109441">
    <property type="protein sequence ID" value="WUV44549.1"/>
    <property type="molecule type" value="Genomic_DNA"/>
</dbReference>
<dbReference type="Proteomes" id="UP001432062">
    <property type="component" value="Chromosome"/>
</dbReference>
<reference evidence="5" key="1">
    <citation type="submission" date="2022-10" db="EMBL/GenBank/DDBJ databases">
        <title>The complete genomes of actinobacterial strains from the NBC collection.</title>
        <authorList>
            <person name="Joergensen T.S."/>
            <person name="Alvarez Arevalo M."/>
            <person name="Sterndorff E.B."/>
            <person name="Faurdal D."/>
            <person name="Vuksanovic O."/>
            <person name="Mourched A.-S."/>
            <person name="Charusanti P."/>
            <person name="Shaw S."/>
            <person name="Blin K."/>
            <person name="Weber T."/>
        </authorList>
    </citation>
    <scope>NUCLEOTIDE SEQUENCE</scope>
    <source>
        <strain evidence="5">NBC_01482</strain>
    </source>
</reference>
<evidence type="ECO:0000313" key="6">
    <source>
        <dbReference type="Proteomes" id="UP001432062"/>
    </source>
</evidence>
<dbReference type="RefSeq" id="WP_329407522.1">
    <property type="nucleotide sequence ID" value="NZ_CP109441.1"/>
</dbReference>
<keyword evidence="1" id="KW-0547">Nucleotide-binding</keyword>